<dbReference type="SUPFAM" id="SSF49265">
    <property type="entry name" value="Fibronectin type III"/>
    <property type="match status" value="3"/>
</dbReference>
<dbReference type="InterPro" id="IPR013783">
    <property type="entry name" value="Ig-like_fold"/>
</dbReference>
<dbReference type="InterPro" id="IPR003598">
    <property type="entry name" value="Ig_sub2"/>
</dbReference>
<dbReference type="FunFam" id="2.60.40.10:FF:000017">
    <property type="entry name" value="Down syndrome cell adhesion molecule b"/>
    <property type="match status" value="2"/>
</dbReference>
<feature type="domain" description="Fibronectin type-III" evidence="12">
    <location>
        <begin position="1229"/>
        <end position="1324"/>
    </location>
</feature>
<evidence type="ECO:0000259" key="12">
    <source>
        <dbReference type="PROSITE" id="PS50853"/>
    </source>
</evidence>
<sequence>MLQGHQVILMCRYRAELHAASLRCLARNRHGSVISATVALHAVVGQEVTVKVEGDSAFLGGPAVLRCVVPSHLRPHVVPVAWETQKRTIYPSTSPEGRYHMIGGTGDLIVTDVQASDSLTSFACRVLDALTDTYYTSSATGTLRVLQHGEAARPQITTKIRSVTVSEGSVQLIPCVGKGIPTPSVRWSAYSDTSSGAGSNYHPHSNLFSTLYGREGNIHRSYAPHIDNGRLGASVLELDFSRLTDGSSFVCIANSSQGTDQMVVEVNVEPTLQVDVQPKYVTVDLASSASFSCNPSVASASITWYFNGSPVVGRGRVSASGRQLVIASVSHEHEGMFQCFAQLGGHTAQDAAQIVLGESAPLLHYQFIEQTIQPGQSVSLKCAAVGNPVPTLTWLLNGLPVQRSDRVLVGEQPGARGRVVGHVNITSSRVQDGGAYRCIASSSAGKVGHTANLNIYGEPTARHTASLTAVAGEALELYCPVAGYPLQSFLWTKDGVTLTGTEDNIRLGPGGTLTLKSARKPADSGLYSCSASVRQERSASAAVQVDVLTAPRIALVSTSDGGVEAGDRVTLTCTVSKGDSPLTIMWYRDGIPLPSHGSRTDDITIVSLNAYNSVLGVERVGPRHGGRYSCRASNAAGTDVLAYSLVVNLRSPLFFNICVLFALSTVPPRIEHFSFREGLSEGMRTRVVCGVYQGDQPLKLAWLKEGQLLQMSGHGGGGGGGGTKVKDIDSFSSVLTLGPLTLDHVGRYSCRASNSAATVEAGADLTVNVSPSWLLEPSDVTVSRGRSLTLHCRARGEPPPVVTWKRKLANSEEFVALGSNGGPRGPRVTQLGNGSLYFEQTHPSHGDAFMCFAKNSVGEISKTVSISVTSAPYFEQEQNQVSARAGESVELTCRVKGDPTPTVLWVPPSSNLRHLTRHHESTVQEDRHTVLSVLSITAVLASDAGQYSCTAANEHGRNSLDIRLEVHEPPSSPHGLRVLTQGSRSVRVVWIVPDDDSNSYNLQYRELNAKIWSGEAGHDGGLRLGVDPSPGSAGAEGSKWEATEGEVTVAAREAREGVLLPNLVPATEYLVRVIATNQLGRSPPSEELRFITKGEKPEAPPRAVTAEALGPTQVKITWRAPPPDKIHGPLTGYFIGWAASAARNRLSNAIQYNFTTIEYSNSEYLAPADDALLEHKSTHDIGTLWSTVLKDLRPNTAYTIVVKAYNREGAGPMSPPVTVSTMEDAPGAPPREMRCSALSPDRLQVSWGAPDPKFHNGQIQGYRVEYEVWESWEDESLHRSQTVGQTIVLKGLEAATNYSVRARAYTLAGDGPWADAIACLTDEDLPGRPESVRALVSAEKAFIVSWMPPSKPGGRLIAFKVAWRSSGSVISHGRTGATSVPGTATWTQIEGVEGNIVEVEVSASTRVGEGPSQSTRVTLSSIIAASIYSFGTEIKVRKGQDITLLCHHVGEPIPRLTWEHNGRRILDTDHQTADDEGSRRKLLQGNGRLLVQDSQRKDSGNYTCSVSNVHGSDRITHSLTVIVPPSAPMVLASSASESSVRVQWKVGDTGGAPVVGFTLYYRKDHGPWSQVAVHKRARDMELSDLDCGSRYHVYLVSRNQVGLSPASDTAVVKTLGGAPLPSSVGQFLQANSSTVVVYPESWLTQGCPITHFLVEYRPNRQSHWLQENSSPPDSSDSKGAAQDRQIKDSFVNRDAKNNIEHRDQFYATIRKIPPRESQQSDQIPENAEDIYPYATFQLPEQPPEQAMPMLSMYHQRPDKRTDTYGKTERRSAQQPRPGRPQLPQPQQRGHARSRSRSRMLTPGLGDSEDYETLGSETETDHAISSRTESSNQLDDMSTLRDHGLIYARGPLQELQSGSEMVYGPKPKTLHRDKPNKEKPLVEETEFQNRIHHNLLYHAESSSPSPETSPTTQRKSFPRRNRPRSRMREPEVSTGAASSVLKPGSQSVTAGERRQQQSIFQTRRTDFSEVPSSQFRVNDSNDTQGANAELFYERGKSDSDFSRNLDSCVQKPKRATKAVAVKQKQAGSEAKQDRNMTGFDVLSSDFSIAV</sequence>
<dbReference type="InterPro" id="IPR007110">
    <property type="entry name" value="Ig-like_dom"/>
</dbReference>
<dbReference type="InterPro" id="IPR003961">
    <property type="entry name" value="FN3_dom"/>
</dbReference>
<evidence type="ECO:0000256" key="6">
    <source>
        <dbReference type="ARBA" id="ARBA00022989"/>
    </source>
</evidence>
<evidence type="ECO:0000256" key="4">
    <source>
        <dbReference type="ARBA" id="ARBA00022737"/>
    </source>
</evidence>
<dbReference type="FunFam" id="2.60.40.10:FF:000333">
    <property type="entry name" value="Down syndrome cell adhesion molecule"/>
    <property type="match status" value="1"/>
</dbReference>
<keyword evidence="6" id="KW-1133">Transmembrane helix</keyword>
<keyword evidence="7" id="KW-0472">Membrane</keyword>
<feature type="domain" description="Ig-like" evidence="11">
    <location>
        <begin position="270"/>
        <end position="355"/>
    </location>
</feature>
<organism evidence="13 14">
    <name type="scientific">Hyalella azteca</name>
    <name type="common">Amphipod</name>
    <dbReference type="NCBI Taxonomy" id="294128"/>
    <lineage>
        <taxon>Eukaryota</taxon>
        <taxon>Metazoa</taxon>
        <taxon>Ecdysozoa</taxon>
        <taxon>Arthropoda</taxon>
        <taxon>Crustacea</taxon>
        <taxon>Multicrustacea</taxon>
        <taxon>Malacostraca</taxon>
        <taxon>Eumalacostraca</taxon>
        <taxon>Peracarida</taxon>
        <taxon>Amphipoda</taxon>
        <taxon>Senticaudata</taxon>
        <taxon>Talitrida</taxon>
        <taxon>Talitroidea</taxon>
        <taxon>Hyalellidae</taxon>
        <taxon>Hyalella</taxon>
    </lineage>
</organism>
<feature type="compositionally biased region" description="Basic and acidic residues" evidence="10">
    <location>
        <begin position="1755"/>
        <end position="1771"/>
    </location>
</feature>
<keyword evidence="8" id="KW-1015">Disulfide bond</keyword>
<feature type="compositionally biased region" description="Basic and acidic residues" evidence="10">
    <location>
        <begin position="1684"/>
        <end position="1699"/>
    </location>
</feature>
<dbReference type="Pfam" id="PF07679">
    <property type="entry name" value="I-set"/>
    <property type="match status" value="3"/>
</dbReference>
<dbReference type="GO" id="GO:0016020">
    <property type="term" value="C:membrane"/>
    <property type="evidence" value="ECO:0007669"/>
    <property type="project" value="UniProtKB-SubCell"/>
</dbReference>
<evidence type="ECO:0000313" key="13">
    <source>
        <dbReference type="Proteomes" id="UP000694843"/>
    </source>
</evidence>
<dbReference type="PROSITE" id="PS50853">
    <property type="entry name" value="FN3"/>
    <property type="match status" value="5"/>
</dbReference>
<keyword evidence="2" id="KW-0812">Transmembrane</keyword>
<keyword evidence="13" id="KW-1185">Reference proteome</keyword>
<feature type="compositionally biased region" description="Basic residues" evidence="10">
    <location>
        <begin position="1915"/>
        <end position="1924"/>
    </location>
</feature>
<evidence type="ECO:0000256" key="9">
    <source>
        <dbReference type="ARBA" id="ARBA00023319"/>
    </source>
</evidence>
<reference evidence="14" key="1">
    <citation type="submission" date="2025-08" db="UniProtKB">
        <authorList>
            <consortium name="RefSeq"/>
        </authorList>
    </citation>
    <scope>IDENTIFICATION</scope>
    <source>
        <tissue evidence="14">Whole organism</tissue>
    </source>
</reference>
<dbReference type="CDD" id="cd00063">
    <property type="entry name" value="FN3"/>
    <property type="match status" value="5"/>
</dbReference>
<feature type="domain" description="Ig-like" evidence="11">
    <location>
        <begin position="872"/>
        <end position="965"/>
    </location>
</feature>
<evidence type="ECO:0000256" key="3">
    <source>
        <dbReference type="ARBA" id="ARBA00022729"/>
    </source>
</evidence>
<comment type="subcellular location">
    <subcellularLocation>
        <location evidence="1">Membrane</location>
        <topology evidence="1">Single-pass membrane protein</topology>
    </subcellularLocation>
</comment>
<feature type="region of interest" description="Disordered" evidence="10">
    <location>
        <begin position="1896"/>
        <end position="1981"/>
    </location>
</feature>
<feature type="compositionally biased region" description="Polar residues" evidence="10">
    <location>
        <begin position="1969"/>
        <end position="1981"/>
    </location>
</feature>
<keyword evidence="4" id="KW-0677">Repeat</keyword>
<feature type="region of interest" description="Disordered" evidence="10">
    <location>
        <begin position="1855"/>
        <end position="1877"/>
    </location>
</feature>
<feature type="compositionally biased region" description="Polar residues" evidence="10">
    <location>
        <begin position="1824"/>
        <end position="1835"/>
    </location>
</feature>
<feature type="domain" description="Ig-like" evidence="11">
    <location>
        <begin position="668"/>
        <end position="766"/>
    </location>
</feature>
<dbReference type="InterPro" id="IPR013098">
    <property type="entry name" value="Ig_I-set"/>
</dbReference>
<dbReference type="Pfam" id="PF13927">
    <property type="entry name" value="Ig_3"/>
    <property type="match status" value="5"/>
</dbReference>
<dbReference type="PANTHER" id="PTHR10075">
    <property type="entry name" value="BASIGIN RELATED"/>
    <property type="match status" value="1"/>
</dbReference>
<proteinExistence type="predicted"/>
<dbReference type="GeneID" id="108680871"/>
<feature type="region of interest" description="Disordered" evidence="10">
    <location>
        <begin position="1663"/>
        <end position="1699"/>
    </location>
</feature>
<dbReference type="FunFam" id="2.60.40.10:FF:000032">
    <property type="entry name" value="palladin isoform X1"/>
    <property type="match status" value="2"/>
</dbReference>
<dbReference type="SMART" id="SM00408">
    <property type="entry name" value="IGc2"/>
    <property type="match status" value="8"/>
</dbReference>
<dbReference type="OMA" id="DPTREWY"/>
<feature type="domain" description="Fibronectin type-III" evidence="12">
    <location>
        <begin position="1328"/>
        <end position="1422"/>
    </location>
</feature>
<dbReference type="CDD" id="cd20956">
    <property type="entry name" value="IgI_4_Dscam"/>
    <property type="match status" value="1"/>
</dbReference>
<feature type="compositionally biased region" description="Low complexity" evidence="10">
    <location>
        <begin position="1899"/>
        <end position="1914"/>
    </location>
</feature>
<feature type="domain" description="Ig-like" evidence="11">
    <location>
        <begin position="459"/>
        <end position="540"/>
    </location>
</feature>
<accession>A0A979FK16</accession>
<keyword evidence="9" id="KW-0393">Immunoglobulin domain</keyword>
<evidence type="ECO:0000259" key="11">
    <source>
        <dbReference type="PROSITE" id="PS50835"/>
    </source>
</evidence>
<feature type="domain" description="Ig-like" evidence="11">
    <location>
        <begin position="154"/>
        <end position="267"/>
    </location>
</feature>
<dbReference type="Pfam" id="PF00041">
    <property type="entry name" value="fn3"/>
    <property type="match status" value="4"/>
</dbReference>
<dbReference type="PROSITE" id="PS50835">
    <property type="entry name" value="IG_LIKE"/>
    <property type="match status" value="10"/>
</dbReference>
<dbReference type="FunFam" id="2.60.40.10:FF:000028">
    <property type="entry name" value="Neuronal cell adhesion molecule"/>
    <property type="match status" value="2"/>
</dbReference>
<evidence type="ECO:0000256" key="8">
    <source>
        <dbReference type="ARBA" id="ARBA00023157"/>
    </source>
</evidence>
<evidence type="ECO:0000256" key="5">
    <source>
        <dbReference type="ARBA" id="ARBA00022889"/>
    </source>
</evidence>
<feature type="compositionally biased region" description="Polar residues" evidence="10">
    <location>
        <begin position="1663"/>
        <end position="1674"/>
    </location>
</feature>
<feature type="region of interest" description="Disordered" evidence="10">
    <location>
        <begin position="1022"/>
        <end position="1042"/>
    </location>
</feature>
<evidence type="ECO:0000256" key="1">
    <source>
        <dbReference type="ARBA" id="ARBA00004167"/>
    </source>
</evidence>
<dbReference type="OrthoDB" id="152385at2759"/>
<feature type="domain" description="Ig-like" evidence="11">
    <location>
        <begin position="551"/>
        <end position="648"/>
    </location>
</feature>
<dbReference type="PANTHER" id="PTHR10075:SF100">
    <property type="entry name" value="FASCICLIN-2"/>
    <property type="match status" value="1"/>
</dbReference>
<feature type="region of interest" description="Disordered" evidence="10">
    <location>
        <begin position="1754"/>
        <end position="1835"/>
    </location>
</feature>
<evidence type="ECO:0000313" key="14">
    <source>
        <dbReference type="RefSeq" id="XP_047737038.1"/>
    </source>
</evidence>
<feature type="domain" description="Fibronectin type-III" evidence="12">
    <location>
        <begin position="1524"/>
        <end position="1617"/>
    </location>
</feature>
<evidence type="ECO:0000256" key="2">
    <source>
        <dbReference type="ARBA" id="ARBA00022692"/>
    </source>
</evidence>
<dbReference type="InterPro" id="IPR003599">
    <property type="entry name" value="Ig_sub"/>
</dbReference>
<name>A0A979FK16_HYAAZ</name>
<dbReference type="Proteomes" id="UP000694843">
    <property type="component" value="Unplaced"/>
</dbReference>
<dbReference type="RefSeq" id="XP_047737038.1">
    <property type="nucleotide sequence ID" value="XM_047881082.1"/>
</dbReference>
<feature type="domain" description="Ig-like" evidence="11">
    <location>
        <begin position="1411"/>
        <end position="1520"/>
    </location>
</feature>
<feature type="domain" description="Fibronectin type-III" evidence="12">
    <location>
        <begin position="1100"/>
        <end position="1224"/>
    </location>
</feature>
<dbReference type="SMART" id="SM00060">
    <property type="entry name" value="FN3"/>
    <property type="match status" value="5"/>
</dbReference>
<evidence type="ECO:0000256" key="7">
    <source>
        <dbReference type="ARBA" id="ARBA00023136"/>
    </source>
</evidence>
<evidence type="ECO:0000256" key="10">
    <source>
        <dbReference type="SAM" id="MobiDB-lite"/>
    </source>
</evidence>
<keyword evidence="5" id="KW-0130">Cell adhesion</keyword>
<dbReference type="InterPro" id="IPR036116">
    <property type="entry name" value="FN3_sf"/>
</dbReference>
<feature type="domain" description="Ig-like" evidence="11">
    <location>
        <begin position="771"/>
        <end position="867"/>
    </location>
</feature>
<dbReference type="GO" id="GO:0007155">
    <property type="term" value="P:cell adhesion"/>
    <property type="evidence" value="ECO:0007669"/>
    <property type="project" value="UniProtKB-KW"/>
</dbReference>
<dbReference type="GO" id="GO:0048812">
    <property type="term" value="P:neuron projection morphogenesis"/>
    <property type="evidence" value="ECO:0007669"/>
    <property type="project" value="UniProtKB-ARBA"/>
</dbReference>
<dbReference type="KEGG" id="hazt:108680871"/>
<feature type="domain" description="Ig-like" evidence="11">
    <location>
        <begin position="53"/>
        <end position="140"/>
    </location>
</feature>
<feature type="domain" description="Fibronectin type-III" evidence="12">
    <location>
        <begin position="969"/>
        <end position="1095"/>
    </location>
</feature>
<protein>
    <submittedName>
        <fullName evidence="14">Down syndrome cell adhesion molecule-like protein Dscam2</fullName>
    </submittedName>
</protein>
<dbReference type="InterPro" id="IPR036179">
    <property type="entry name" value="Ig-like_dom_sf"/>
</dbReference>
<dbReference type="Gene3D" id="2.60.40.10">
    <property type="entry name" value="Immunoglobulins"/>
    <property type="match status" value="15"/>
</dbReference>
<keyword evidence="3" id="KW-0732">Signal</keyword>
<gene>
    <name evidence="14" type="primary">LOC108680871</name>
</gene>
<dbReference type="SMART" id="SM00409">
    <property type="entry name" value="IG"/>
    <property type="match status" value="10"/>
</dbReference>
<feature type="domain" description="Ig-like" evidence="11">
    <location>
        <begin position="361"/>
        <end position="454"/>
    </location>
</feature>
<dbReference type="SUPFAM" id="SSF48726">
    <property type="entry name" value="Immunoglobulin"/>
    <property type="match status" value="10"/>
</dbReference>